<dbReference type="InterPro" id="IPR017853">
    <property type="entry name" value="GH"/>
</dbReference>
<dbReference type="AlphaFoldDB" id="A0A4P6JRB3"/>
<proteinExistence type="predicted"/>
<gene>
    <name evidence="1" type="ORF">EPA93_17730</name>
</gene>
<keyword evidence="2" id="KW-1185">Reference proteome</keyword>
<dbReference type="PANTHER" id="PTHR12631">
    <property type="entry name" value="ALPHA-L-IDURONIDASE"/>
    <property type="match status" value="1"/>
</dbReference>
<dbReference type="GO" id="GO:0004553">
    <property type="term" value="F:hydrolase activity, hydrolyzing O-glycosyl compounds"/>
    <property type="evidence" value="ECO:0007669"/>
    <property type="project" value="TreeGrafter"/>
</dbReference>
<sequence>MSRYSIANQGDGTDMHLIKDSLFGIVRGPLYGHLGAKADVFMPQVHQLGAHLVRLFLFWSQLEPERDHFVWDALDTLLAQLEPHDEVWITLNASSLWASRHATNFQPPSPARDPDEYQRFVTALVSHCQGRISYWQCENEPTNPLLWEGTAQEYAQHLKIFSQAVKQVDPTARVILAGAVDNFHIPADAEHPDAQTEQAFFDHLLRESAAYFDIFDLHAYGELYAIPANILAVRQKMLALGYKKPIVIGEYNGPSFFNFAENLPIMQRLFESIYANPHRDTLAQAIQSEAIAELYAQMADLPPQAQMFMEGCSPELEQKRQRINCRELVIRSVLALSAGVCKLFCWNLANEKVDPHNMMHLLFDKYKLVDYEKGIFKQPYPAAETFRRMVHILAGLEHIQRIEVPEQPDIYLFAVQRKERSPLLISWERRDAFSGEDEPPTPFTWPWPASRAQAIDVFGNELPLKLQAGSLYLSLSATPVFIAAQDESEQ</sequence>
<dbReference type="Proteomes" id="UP000290365">
    <property type="component" value="Chromosome"/>
</dbReference>
<dbReference type="Gene3D" id="3.20.20.80">
    <property type="entry name" value="Glycosidases"/>
    <property type="match status" value="1"/>
</dbReference>
<protein>
    <recommendedName>
        <fullName evidence="3">Glycoside hydrolase family 5 domain-containing protein</fullName>
    </recommendedName>
</protein>
<evidence type="ECO:0000313" key="2">
    <source>
        <dbReference type="Proteomes" id="UP000290365"/>
    </source>
</evidence>
<dbReference type="OrthoDB" id="138764at2"/>
<dbReference type="PANTHER" id="PTHR12631:SF10">
    <property type="entry name" value="BETA-XYLOSIDASE-LIKE PROTEIN-RELATED"/>
    <property type="match status" value="1"/>
</dbReference>
<dbReference type="SUPFAM" id="SSF51445">
    <property type="entry name" value="(Trans)glycosidases"/>
    <property type="match status" value="1"/>
</dbReference>
<dbReference type="RefSeq" id="WP_129888785.1">
    <property type="nucleotide sequence ID" value="NZ_CP035758.1"/>
</dbReference>
<accession>A0A4P6JRB3</accession>
<evidence type="ECO:0000313" key="1">
    <source>
        <dbReference type="EMBL" id="QBD77732.1"/>
    </source>
</evidence>
<evidence type="ECO:0008006" key="3">
    <source>
        <dbReference type="Google" id="ProtNLM"/>
    </source>
</evidence>
<dbReference type="KEGG" id="kbs:EPA93_17730"/>
<name>A0A4P6JRB3_KTERU</name>
<dbReference type="EMBL" id="CP035758">
    <property type="protein sequence ID" value="QBD77732.1"/>
    <property type="molecule type" value="Genomic_DNA"/>
</dbReference>
<dbReference type="InterPro" id="IPR051923">
    <property type="entry name" value="Glycosyl_Hydrolase_39"/>
</dbReference>
<reference evidence="1 2" key="1">
    <citation type="submission" date="2019-01" db="EMBL/GenBank/DDBJ databases">
        <title>Ktedonosporobacter rubrisoli SCAWS-G2.</title>
        <authorList>
            <person name="Huang Y."/>
            <person name="Yan B."/>
        </authorList>
    </citation>
    <scope>NUCLEOTIDE SEQUENCE [LARGE SCALE GENOMIC DNA]</scope>
    <source>
        <strain evidence="1 2">SCAWS-G2</strain>
    </source>
</reference>
<organism evidence="1 2">
    <name type="scientific">Ktedonosporobacter rubrisoli</name>
    <dbReference type="NCBI Taxonomy" id="2509675"/>
    <lineage>
        <taxon>Bacteria</taxon>
        <taxon>Bacillati</taxon>
        <taxon>Chloroflexota</taxon>
        <taxon>Ktedonobacteria</taxon>
        <taxon>Ktedonobacterales</taxon>
        <taxon>Ktedonosporobacteraceae</taxon>
        <taxon>Ktedonosporobacter</taxon>
    </lineage>
</organism>